<dbReference type="PANTHER" id="PTHR10000:SF8">
    <property type="entry name" value="HAD SUPERFAMILY HYDROLASE-LIKE, TYPE 3"/>
    <property type="match status" value="1"/>
</dbReference>
<dbReference type="OrthoDB" id="9814970at2"/>
<dbReference type="InterPro" id="IPR006379">
    <property type="entry name" value="HAD-SF_hydro_IIB"/>
</dbReference>
<comment type="caution">
    <text evidence="1">The sequence shown here is derived from an EMBL/GenBank/DDBJ whole genome shotgun (WGS) entry which is preliminary data.</text>
</comment>
<reference evidence="1 2" key="1">
    <citation type="submission" date="2019-03" db="EMBL/GenBank/DDBJ databases">
        <title>Genomic Encyclopedia of Archaeal and Bacterial Type Strains, Phase II (KMG-II): from individual species to whole genera.</title>
        <authorList>
            <person name="Goeker M."/>
        </authorList>
    </citation>
    <scope>NUCLEOTIDE SEQUENCE [LARGE SCALE GENOMIC DNA]</scope>
    <source>
        <strain evidence="1 2">RL-C</strain>
    </source>
</reference>
<proteinExistence type="predicted"/>
<dbReference type="InterPro" id="IPR023214">
    <property type="entry name" value="HAD_sf"/>
</dbReference>
<organism evidence="1 2">
    <name type="scientific">Acetobacteroides hydrogenigenes</name>
    <dbReference type="NCBI Taxonomy" id="979970"/>
    <lineage>
        <taxon>Bacteria</taxon>
        <taxon>Pseudomonadati</taxon>
        <taxon>Bacteroidota</taxon>
        <taxon>Bacteroidia</taxon>
        <taxon>Bacteroidales</taxon>
        <taxon>Rikenellaceae</taxon>
        <taxon>Acetobacteroides</taxon>
    </lineage>
</organism>
<name>A0A4R2E9R9_9BACT</name>
<protein>
    <recommendedName>
        <fullName evidence="3">Cof subfamily protein (Haloacid dehalogenase superfamily)/HAD superfamily hydrolase (TIGR01484 family)</fullName>
    </recommendedName>
</protein>
<dbReference type="EMBL" id="SLWB01000015">
    <property type="protein sequence ID" value="TCN63656.1"/>
    <property type="molecule type" value="Genomic_DNA"/>
</dbReference>
<dbReference type="InterPro" id="IPR036412">
    <property type="entry name" value="HAD-like_sf"/>
</dbReference>
<sequence>MEYKMLVLDLDDTLLTDDHRISDRNREMLIQAQERGVKVVLASGRPTPAMIPFADELELERFGSYIISFNGAVITDMSSRQPIFERSLTKEEIHSLHDFSLKHRVHIITYSKKGIVTESQSEYIDVEKNLTGLPLHQVPSFKDEVQSAAVKCILLDDPDRLKRIEQILKQERQDLSVATSKPFFLEVMPQGIDKAASIDVLAQRLGINQHQIIAVGNAGNDLSMIEYAGLGVWVDNVTPELRDRADYIVASNMDDGVAEVVERFLLN</sequence>
<dbReference type="Proteomes" id="UP000294830">
    <property type="component" value="Unassembled WGS sequence"/>
</dbReference>
<dbReference type="GO" id="GO:0005829">
    <property type="term" value="C:cytosol"/>
    <property type="evidence" value="ECO:0007669"/>
    <property type="project" value="TreeGrafter"/>
</dbReference>
<dbReference type="NCBIfam" id="TIGR01484">
    <property type="entry name" value="HAD-SF-IIB"/>
    <property type="match status" value="1"/>
</dbReference>
<dbReference type="InterPro" id="IPR000150">
    <property type="entry name" value="Cof"/>
</dbReference>
<dbReference type="GO" id="GO:0016791">
    <property type="term" value="F:phosphatase activity"/>
    <property type="evidence" value="ECO:0007669"/>
    <property type="project" value="TreeGrafter"/>
</dbReference>
<dbReference type="Pfam" id="PF08282">
    <property type="entry name" value="Hydrolase_3"/>
    <property type="match status" value="1"/>
</dbReference>
<dbReference type="CDD" id="cd07516">
    <property type="entry name" value="HAD_Pase"/>
    <property type="match status" value="1"/>
</dbReference>
<dbReference type="AlphaFoldDB" id="A0A4R2E9R9"/>
<dbReference type="SUPFAM" id="SSF56784">
    <property type="entry name" value="HAD-like"/>
    <property type="match status" value="1"/>
</dbReference>
<dbReference type="Gene3D" id="3.40.50.1000">
    <property type="entry name" value="HAD superfamily/HAD-like"/>
    <property type="match status" value="1"/>
</dbReference>
<evidence type="ECO:0000313" key="1">
    <source>
        <dbReference type="EMBL" id="TCN63656.1"/>
    </source>
</evidence>
<dbReference type="PANTHER" id="PTHR10000">
    <property type="entry name" value="PHOSPHOSERINE PHOSPHATASE"/>
    <property type="match status" value="1"/>
</dbReference>
<dbReference type="Gene3D" id="3.30.1240.10">
    <property type="match status" value="1"/>
</dbReference>
<gene>
    <name evidence="1" type="ORF">CLV25_1156</name>
</gene>
<evidence type="ECO:0000313" key="2">
    <source>
        <dbReference type="Proteomes" id="UP000294830"/>
    </source>
</evidence>
<dbReference type="NCBIfam" id="TIGR00099">
    <property type="entry name" value="Cof-subfamily"/>
    <property type="match status" value="1"/>
</dbReference>
<dbReference type="RefSeq" id="WP_131840094.1">
    <property type="nucleotide sequence ID" value="NZ_SLWB01000015.1"/>
</dbReference>
<dbReference type="GO" id="GO:0000287">
    <property type="term" value="F:magnesium ion binding"/>
    <property type="evidence" value="ECO:0007669"/>
    <property type="project" value="TreeGrafter"/>
</dbReference>
<dbReference type="SFLD" id="SFLDS00003">
    <property type="entry name" value="Haloacid_Dehalogenase"/>
    <property type="match status" value="1"/>
</dbReference>
<evidence type="ECO:0008006" key="3">
    <source>
        <dbReference type="Google" id="ProtNLM"/>
    </source>
</evidence>
<accession>A0A4R2E9R9</accession>
<dbReference type="SFLD" id="SFLDG01140">
    <property type="entry name" value="C2.B:_Phosphomannomutase_and_P"/>
    <property type="match status" value="1"/>
</dbReference>
<keyword evidence="2" id="KW-1185">Reference proteome</keyword>